<dbReference type="AlphaFoldDB" id="A0A1J1J6J3"/>
<dbReference type="EMBL" id="CVRI01000074">
    <property type="protein sequence ID" value="CRL08029.1"/>
    <property type="molecule type" value="Genomic_DNA"/>
</dbReference>
<evidence type="ECO:0000313" key="1">
    <source>
        <dbReference type="EMBL" id="CRL08029.1"/>
    </source>
</evidence>
<dbReference type="Proteomes" id="UP000183832">
    <property type="component" value="Unassembled WGS sequence"/>
</dbReference>
<organism evidence="1 2">
    <name type="scientific">Clunio marinus</name>
    <dbReference type="NCBI Taxonomy" id="568069"/>
    <lineage>
        <taxon>Eukaryota</taxon>
        <taxon>Metazoa</taxon>
        <taxon>Ecdysozoa</taxon>
        <taxon>Arthropoda</taxon>
        <taxon>Hexapoda</taxon>
        <taxon>Insecta</taxon>
        <taxon>Pterygota</taxon>
        <taxon>Neoptera</taxon>
        <taxon>Endopterygota</taxon>
        <taxon>Diptera</taxon>
        <taxon>Nematocera</taxon>
        <taxon>Chironomoidea</taxon>
        <taxon>Chironomidae</taxon>
        <taxon>Clunio</taxon>
    </lineage>
</organism>
<accession>A0A1J1J6J3</accession>
<name>A0A1J1J6J3_9DIPT</name>
<protein>
    <submittedName>
        <fullName evidence="1">CLUMA_CG021182, isoform A</fullName>
    </submittedName>
</protein>
<gene>
    <name evidence="1" type="ORF">CLUMA_CG021182</name>
</gene>
<proteinExistence type="predicted"/>
<keyword evidence="2" id="KW-1185">Reference proteome</keyword>
<sequence>MYIIGESEQKVMQEVIKIRAKLSYSSHKQSETKQFNFNKNHHARYKCHFIIDRQLQAKLIRMFNDAPNT</sequence>
<reference evidence="1 2" key="1">
    <citation type="submission" date="2015-04" db="EMBL/GenBank/DDBJ databases">
        <authorList>
            <person name="Syromyatnikov M.Y."/>
            <person name="Popov V.N."/>
        </authorList>
    </citation>
    <scope>NUCLEOTIDE SEQUENCE [LARGE SCALE GENOMIC DNA]</scope>
</reference>
<evidence type="ECO:0000313" key="2">
    <source>
        <dbReference type="Proteomes" id="UP000183832"/>
    </source>
</evidence>